<accession>A0A1I2GMQ0</accession>
<dbReference type="Gene3D" id="2.60.40.10">
    <property type="entry name" value="Immunoglobulins"/>
    <property type="match status" value="1"/>
</dbReference>
<evidence type="ECO:0000256" key="1">
    <source>
        <dbReference type="ARBA" id="ARBA00009820"/>
    </source>
</evidence>
<dbReference type="InterPro" id="IPR011659">
    <property type="entry name" value="WD40"/>
</dbReference>
<evidence type="ECO:0000259" key="3">
    <source>
        <dbReference type="Pfam" id="PF01345"/>
    </source>
</evidence>
<dbReference type="Pfam" id="PF01345">
    <property type="entry name" value="DUF11"/>
    <property type="match status" value="2"/>
</dbReference>
<feature type="region of interest" description="Disordered" evidence="2">
    <location>
        <begin position="187"/>
        <end position="207"/>
    </location>
</feature>
<dbReference type="EMBL" id="FOME01000021">
    <property type="protein sequence ID" value="SFF18513.1"/>
    <property type="molecule type" value="Genomic_DNA"/>
</dbReference>
<evidence type="ECO:0000313" key="5">
    <source>
        <dbReference type="EMBL" id="SFF18513.1"/>
    </source>
</evidence>
<dbReference type="Pfam" id="PF07676">
    <property type="entry name" value="PD40"/>
    <property type="match status" value="2"/>
</dbReference>
<dbReference type="Proteomes" id="UP000199690">
    <property type="component" value="Unassembled WGS sequence"/>
</dbReference>
<keyword evidence="6" id="KW-1185">Reference proteome</keyword>
<dbReference type="GO" id="GO:0005975">
    <property type="term" value="P:carbohydrate metabolic process"/>
    <property type="evidence" value="ECO:0007669"/>
    <property type="project" value="UniProtKB-ARBA"/>
</dbReference>
<dbReference type="Proteomes" id="UP000236729">
    <property type="component" value="Unassembled WGS sequence"/>
</dbReference>
<feature type="region of interest" description="Disordered" evidence="2">
    <location>
        <begin position="463"/>
        <end position="491"/>
    </location>
</feature>
<name>A0A1H5ZH83_9PSEU</name>
<accession>A0A1H5ZH83</accession>
<dbReference type="InterPro" id="IPR011042">
    <property type="entry name" value="6-blade_b-propeller_TolB-like"/>
</dbReference>
<dbReference type="InterPro" id="IPR001434">
    <property type="entry name" value="OmcB-like_DUF11"/>
</dbReference>
<reference evidence="6 7" key="2">
    <citation type="submission" date="2016-10" db="EMBL/GenBank/DDBJ databases">
        <authorList>
            <person name="Varghese N."/>
            <person name="Submissions S."/>
        </authorList>
    </citation>
    <scope>NUCLEOTIDE SEQUENCE [LARGE SCALE GENOMIC DNA]</scope>
    <source>
        <strain evidence="7">ATCC 20501</strain>
        <strain evidence="5 6">CGMCC 4.3529</strain>
    </source>
</reference>
<reference evidence="4" key="1">
    <citation type="submission" date="2016-10" db="EMBL/GenBank/DDBJ databases">
        <authorList>
            <person name="de Groot N.N."/>
        </authorList>
    </citation>
    <scope>NUCLEOTIDE SEQUENCE [LARGE SCALE GENOMIC DNA]</scope>
    <source>
        <strain evidence="4">ATCC 20501</strain>
    </source>
</reference>
<dbReference type="Gene3D" id="2.120.10.30">
    <property type="entry name" value="TolB, C-terminal domain"/>
    <property type="match status" value="3"/>
</dbReference>
<dbReference type="PANTHER" id="PTHR36842:SF1">
    <property type="entry name" value="PROTEIN TOLB"/>
    <property type="match status" value="1"/>
</dbReference>
<sequence length="974" mass="103943">MIGGSMRLGITLLGVFLVLSGLIAIPVTAHQRPAPEPARIAFSGTGHRSLGIAGAGPRGGTEPLFGGQRQHFDQDVSARGGAMVFTSLRDEAAPQVYLRTHDGQVQRLTRGRDAANPELSPDGRWVAFDSASSGQRDVWLVRTDGTEAHRLTSSPGDEVNPTFSPDGTRIAYAANSSGRWQIHARPAGGGAERQLTAEPTGAATQPAWNPVDEDRIAYTFAVNGEQTVRVLRGTGTGTPLPVQAREPRWMPDGEDLLLLSPRSRSGAADGIDRVYLADADSPNPPRLLLEEDRSVDSPTWWRGRLVVARTTAHLRNTARLQDVQVDGTDPRDLGSDVLTEDPKAVDDSMRLFKPEQGDPWTQRQSYSPDGKQIAVSRFETVNGRRVQRIWLFASDGSDPRPLPIADRRAGDWETDAAWSPDGEEIAVARRSPGGLDSPGPSRIVVVNVRTGEVTKRLANADPQLDDTQPAWSPDGRAFAFSRGRPTDDDPARRENHIWLADARTFGSQRDLSDVICECLVVDDSPVFAPDSRSIVFNREKDGLYRMDLNDDSCEVLLPRGQNSCVDVPSGNGPFQPRDVSWSADGRRLVLSHRAIAKENAPEHLSVLDLATGELNSLTGRLPGRQKEPTWQPTVDLGIDAPPEQPQVQPGEVITVTIAVRNQGPSDAPDTETTLQVPPGLRLTDMWSSKGTCEGEKCSLGTLEPGDAVEVTARLVAVVVGEHRLVWTITSAVHDTDEGDNTNTTVIIVTPTPAPPPPPPPPASPGVALTVGPETSYVGGRTGVTFTVRNTGSSTATGLVLDMALPPGVPVVHVPPGCTSAQCQLPDLPPGGVLAKQLVLAPDAALTSEIRARLRTSGTDADPGDNDVTAPYRVLQPRIVAVPAVGEPGFVTSVRGVDFPPGAPVRLEWSPGITAAAAPTTPAPDGRFAAQLLILPNDQVGPRTITASGPGFSPVTAEFLVVASPIAPPELVEWR</sequence>
<dbReference type="EMBL" id="FNVB01000003">
    <property type="protein sequence ID" value="SEG35818.1"/>
    <property type="molecule type" value="Genomic_DNA"/>
</dbReference>
<dbReference type="PANTHER" id="PTHR36842">
    <property type="entry name" value="PROTEIN TOLB HOMOLOG"/>
    <property type="match status" value="1"/>
</dbReference>
<dbReference type="Pfam" id="PF26549">
    <property type="entry name" value="Tricorn_N"/>
    <property type="match status" value="1"/>
</dbReference>
<gene>
    <name evidence="4" type="ORF">SAMN02982929_01823</name>
    <name evidence="5" type="ORF">SAMN05216506_12182</name>
</gene>
<protein>
    <submittedName>
        <fullName evidence="4">Conserved repeat domain-containing protein</fullName>
    </submittedName>
</protein>
<comment type="similarity">
    <text evidence="1">Belongs to the TolB family.</text>
</comment>
<evidence type="ECO:0000313" key="7">
    <source>
        <dbReference type="Proteomes" id="UP000236729"/>
    </source>
</evidence>
<organism evidence="4 7">
    <name type="scientific">Saccharopolyspora kobensis</name>
    <dbReference type="NCBI Taxonomy" id="146035"/>
    <lineage>
        <taxon>Bacteria</taxon>
        <taxon>Bacillati</taxon>
        <taxon>Actinomycetota</taxon>
        <taxon>Actinomycetes</taxon>
        <taxon>Pseudonocardiales</taxon>
        <taxon>Pseudonocardiaceae</taxon>
        <taxon>Saccharopolyspora</taxon>
    </lineage>
</organism>
<evidence type="ECO:0000313" key="6">
    <source>
        <dbReference type="Proteomes" id="UP000199690"/>
    </source>
</evidence>
<feature type="domain" description="DUF11" evidence="3">
    <location>
        <begin position="766"/>
        <end position="868"/>
    </location>
</feature>
<feature type="domain" description="DUF11" evidence="3">
    <location>
        <begin position="635"/>
        <end position="744"/>
    </location>
</feature>
<dbReference type="AlphaFoldDB" id="A0A1H5ZH83"/>
<evidence type="ECO:0000313" key="4">
    <source>
        <dbReference type="EMBL" id="SEG35818.1"/>
    </source>
</evidence>
<evidence type="ECO:0000256" key="2">
    <source>
        <dbReference type="SAM" id="MobiDB-lite"/>
    </source>
</evidence>
<dbReference type="SUPFAM" id="SSF82171">
    <property type="entry name" value="DPP6 N-terminal domain-like"/>
    <property type="match status" value="2"/>
</dbReference>
<proteinExistence type="inferred from homology"/>
<dbReference type="InterPro" id="IPR013783">
    <property type="entry name" value="Ig-like_fold"/>
</dbReference>